<comment type="caution">
    <text evidence="5">The sequence shown here is derived from an EMBL/GenBank/DDBJ whole genome shotgun (WGS) entry which is preliminary data.</text>
</comment>
<evidence type="ECO:0000256" key="2">
    <source>
        <dbReference type="ARBA" id="ARBA00023239"/>
    </source>
</evidence>
<dbReference type="Proteomes" id="UP000613840">
    <property type="component" value="Unassembled WGS sequence"/>
</dbReference>
<dbReference type="GO" id="GO:0005829">
    <property type="term" value="C:cytosol"/>
    <property type="evidence" value="ECO:0007669"/>
    <property type="project" value="TreeGrafter"/>
</dbReference>
<dbReference type="RefSeq" id="WP_229669703.1">
    <property type="nucleotide sequence ID" value="NZ_BMMZ01000002.1"/>
</dbReference>
<feature type="binding site" evidence="4">
    <location>
        <position position="213"/>
    </location>
    <ligand>
        <name>pyruvate</name>
        <dbReference type="ChEBI" id="CHEBI:15361"/>
    </ligand>
</feature>
<dbReference type="GO" id="GO:0008840">
    <property type="term" value="F:4-hydroxy-tetrahydrodipicolinate synthase activity"/>
    <property type="evidence" value="ECO:0007669"/>
    <property type="project" value="TreeGrafter"/>
</dbReference>
<reference evidence="5" key="1">
    <citation type="journal article" date="2014" name="Int. J. Syst. Evol. Microbiol.">
        <title>Complete genome sequence of Corynebacterium casei LMG S-19264T (=DSM 44701T), isolated from a smear-ripened cheese.</title>
        <authorList>
            <consortium name="US DOE Joint Genome Institute (JGI-PGF)"/>
            <person name="Walter F."/>
            <person name="Albersmeier A."/>
            <person name="Kalinowski J."/>
            <person name="Ruckert C."/>
        </authorList>
    </citation>
    <scope>NUCLEOTIDE SEQUENCE</scope>
    <source>
        <strain evidence="5">CGMCC 4.7306</strain>
    </source>
</reference>
<name>A0A917S1N1_9ACTN</name>
<reference evidence="5" key="2">
    <citation type="submission" date="2020-09" db="EMBL/GenBank/DDBJ databases">
        <authorList>
            <person name="Sun Q."/>
            <person name="Zhou Y."/>
        </authorList>
    </citation>
    <scope>NUCLEOTIDE SEQUENCE</scope>
    <source>
        <strain evidence="5">CGMCC 4.7306</strain>
    </source>
</reference>
<dbReference type="PANTHER" id="PTHR12128">
    <property type="entry name" value="DIHYDRODIPICOLINATE SYNTHASE"/>
    <property type="match status" value="1"/>
</dbReference>
<keyword evidence="6" id="KW-1185">Reference proteome</keyword>
<sequence length="306" mass="32966">MIRSELLTGVLPVAPTIFTADEELDLPGLRRVCDYLVDAGVAGICILANYSEQFSLSDEERRAVLQTTMEQVAGRVPVCVTTSHFSARMAADRCREAAERGADLVMMMPPFFGASLRVGAPGVIDYFERVADGLQIPIMIQDAPMSPTALPAELIVELATKIAGIRYAKIEVPQTAAKIAALSRYPDVLPGIFDGEEAVTLIPDLQSGAVGTMSSVLAVRELTSIMAHWTAGGQDRAEQEWEALLPLLHYENRQCGLAAAKAVLAAGGVIADGRTRTPYPQLAPATRDTLISMARKRDLFALRWAA</sequence>
<keyword evidence="2 3" id="KW-0456">Lyase</keyword>
<evidence type="ECO:0000313" key="5">
    <source>
        <dbReference type="EMBL" id="GGL52346.1"/>
    </source>
</evidence>
<dbReference type="Gene3D" id="3.20.20.70">
    <property type="entry name" value="Aldolase class I"/>
    <property type="match status" value="1"/>
</dbReference>
<dbReference type="CDD" id="cd00408">
    <property type="entry name" value="DHDPS-like"/>
    <property type="match status" value="1"/>
</dbReference>
<gene>
    <name evidence="5" type="ORF">GCM10011575_08340</name>
</gene>
<proteinExistence type="inferred from homology"/>
<evidence type="ECO:0000256" key="4">
    <source>
        <dbReference type="PIRSR" id="PIRSR001365-2"/>
    </source>
</evidence>
<organism evidence="5 6">
    <name type="scientific">Microlunatus endophyticus</name>
    <dbReference type="NCBI Taxonomy" id="1716077"/>
    <lineage>
        <taxon>Bacteria</taxon>
        <taxon>Bacillati</taxon>
        <taxon>Actinomycetota</taxon>
        <taxon>Actinomycetes</taxon>
        <taxon>Propionibacteriales</taxon>
        <taxon>Propionibacteriaceae</taxon>
        <taxon>Microlunatus</taxon>
    </lineage>
</organism>
<evidence type="ECO:0000313" key="6">
    <source>
        <dbReference type="Proteomes" id="UP000613840"/>
    </source>
</evidence>
<dbReference type="Pfam" id="PF00701">
    <property type="entry name" value="DHDPS"/>
    <property type="match status" value="1"/>
</dbReference>
<dbReference type="AlphaFoldDB" id="A0A917S1N1"/>
<evidence type="ECO:0000256" key="3">
    <source>
        <dbReference type="PIRNR" id="PIRNR001365"/>
    </source>
</evidence>
<dbReference type="InterPro" id="IPR013785">
    <property type="entry name" value="Aldolase_TIM"/>
</dbReference>
<dbReference type="SMART" id="SM01130">
    <property type="entry name" value="DHDPS"/>
    <property type="match status" value="1"/>
</dbReference>
<dbReference type="SUPFAM" id="SSF51569">
    <property type="entry name" value="Aldolase"/>
    <property type="match status" value="1"/>
</dbReference>
<accession>A0A917S1N1</accession>
<dbReference type="PIRSF" id="PIRSF001365">
    <property type="entry name" value="DHDPS"/>
    <property type="match status" value="1"/>
</dbReference>
<protein>
    <submittedName>
        <fullName evidence="5">Dihydrodipicolinate synthase family protein</fullName>
    </submittedName>
</protein>
<dbReference type="PANTHER" id="PTHR12128:SF66">
    <property type="entry name" value="4-HYDROXY-2-OXOGLUTARATE ALDOLASE, MITOCHONDRIAL"/>
    <property type="match status" value="1"/>
</dbReference>
<evidence type="ECO:0000256" key="1">
    <source>
        <dbReference type="ARBA" id="ARBA00007592"/>
    </source>
</evidence>
<dbReference type="InterPro" id="IPR002220">
    <property type="entry name" value="DapA-like"/>
</dbReference>
<dbReference type="EMBL" id="BMMZ01000002">
    <property type="protein sequence ID" value="GGL52346.1"/>
    <property type="molecule type" value="Genomic_DNA"/>
</dbReference>
<comment type="similarity">
    <text evidence="1 3">Belongs to the DapA family.</text>
</comment>